<reference evidence="2 3" key="1">
    <citation type="journal article" date="2016" name="Nat. Commun.">
        <title>Thousands of microbial genomes shed light on interconnected biogeochemical processes in an aquifer system.</title>
        <authorList>
            <person name="Anantharaman K."/>
            <person name="Brown C.T."/>
            <person name="Hug L.A."/>
            <person name="Sharon I."/>
            <person name="Castelle C.J."/>
            <person name="Probst A.J."/>
            <person name="Thomas B.C."/>
            <person name="Singh A."/>
            <person name="Wilkins M.J."/>
            <person name="Karaoz U."/>
            <person name="Brodie E.L."/>
            <person name="Williams K.H."/>
            <person name="Hubbard S.S."/>
            <person name="Banfield J.F."/>
        </authorList>
    </citation>
    <scope>NUCLEOTIDE SEQUENCE [LARGE SCALE GENOMIC DNA]</scope>
</reference>
<keyword evidence="1" id="KW-0812">Transmembrane</keyword>
<evidence type="ECO:0000313" key="3">
    <source>
        <dbReference type="Proteomes" id="UP000176479"/>
    </source>
</evidence>
<feature type="transmembrane region" description="Helical" evidence="1">
    <location>
        <begin position="61"/>
        <end position="79"/>
    </location>
</feature>
<name>A0A1F6XWW4_9BACT</name>
<evidence type="ECO:0000256" key="1">
    <source>
        <dbReference type="SAM" id="Phobius"/>
    </source>
</evidence>
<evidence type="ECO:0000313" key="2">
    <source>
        <dbReference type="EMBL" id="OGI98607.1"/>
    </source>
</evidence>
<accession>A0A1F6XWW4</accession>
<sequence>MRKILLVLAVILIIAPLFAYLGERLDWWTFNYQWDILAHSSVSLGLALGLGLALKKLRVNPSYAFILIPVILMGISWEIGELLLRESLEIRYVNVFETFKDITMDSIGALIGAIIIVKNKRG</sequence>
<keyword evidence="1" id="KW-0472">Membrane</keyword>
<evidence type="ECO:0008006" key="4">
    <source>
        <dbReference type="Google" id="ProtNLM"/>
    </source>
</evidence>
<dbReference type="Pfam" id="PF09997">
    <property type="entry name" value="DUF2238"/>
    <property type="match status" value="1"/>
</dbReference>
<organism evidence="2 3">
    <name type="scientific">Candidatus Nomurabacteria bacterium RIFCSPLOWO2_02_FULL_40_10</name>
    <dbReference type="NCBI Taxonomy" id="1801786"/>
    <lineage>
        <taxon>Bacteria</taxon>
        <taxon>Candidatus Nomuraibacteriota</taxon>
    </lineage>
</organism>
<protein>
    <recommendedName>
        <fullName evidence="4">VanZ-like domain-containing protein</fullName>
    </recommendedName>
</protein>
<proteinExistence type="predicted"/>
<dbReference type="Proteomes" id="UP000176479">
    <property type="component" value="Unassembled WGS sequence"/>
</dbReference>
<gene>
    <name evidence="2" type="ORF">A3H53_01145</name>
</gene>
<comment type="caution">
    <text evidence="2">The sequence shown here is derived from an EMBL/GenBank/DDBJ whole genome shotgun (WGS) entry which is preliminary data.</text>
</comment>
<dbReference type="AlphaFoldDB" id="A0A1F6XWW4"/>
<dbReference type="InterPro" id="IPR014509">
    <property type="entry name" value="YjdF-like"/>
</dbReference>
<feature type="transmembrane region" description="Helical" evidence="1">
    <location>
        <begin position="35"/>
        <end position="54"/>
    </location>
</feature>
<feature type="transmembrane region" description="Helical" evidence="1">
    <location>
        <begin position="99"/>
        <end position="117"/>
    </location>
</feature>
<dbReference type="EMBL" id="MFVK01000032">
    <property type="protein sequence ID" value="OGI98607.1"/>
    <property type="molecule type" value="Genomic_DNA"/>
</dbReference>
<keyword evidence="1" id="KW-1133">Transmembrane helix</keyword>